<keyword evidence="10" id="KW-1185">Reference proteome</keyword>
<evidence type="ECO:0000313" key="10">
    <source>
        <dbReference type="Proteomes" id="UP000094626"/>
    </source>
</evidence>
<sequence>MKLDHDIALALRLADAAGEAIRPHFRTGLAADRKSDASPVTVADRAAEEAMRRILKAEVPRDSIIGEEFGTETGTSNRTWVLDPIDGTIAFMGGRATFGTLIALLVDGWPVLGIIDQPILNERWVGASGHATTFNRREVRTRPCRELSDMMLATTGPQYFDDHQGAHFMALAAKTDHKRMMFGGDCYNYGLLASGHIDLVCEAGLKLHDWAALVPIVEGAGGIMCDWNGEPLNADSGGEVLAIGDPARLEDVIEAMACDNHGHHHD</sequence>
<dbReference type="KEGG" id="nre:BES08_15375"/>
<dbReference type="SUPFAM" id="SSF56655">
    <property type="entry name" value="Carbohydrate phosphatase"/>
    <property type="match status" value="1"/>
</dbReference>
<accession>A0A031JEI7</accession>
<feature type="binding site" evidence="6">
    <location>
        <position position="67"/>
    </location>
    <ligand>
        <name>Mg(2+)</name>
        <dbReference type="ChEBI" id="CHEBI:18420"/>
        <label>1</label>
        <note>catalytic</note>
    </ligand>
</feature>
<dbReference type="Gene3D" id="3.40.190.80">
    <property type="match status" value="1"/>
</dbReference>
<dbReference type="EMBL" id="JFYZ01000052">
    <property type="protein sequence ID" value="EZP72554.1"/>
    <property type="molecule type" value="Genomic_DNA"/>
</dbReference>
<feature type="binding site" evidence="6">
    <location>
        <position position="209"/>
    </location>
    <ligand>
        <name>Mg(2+)</name>
        <dbReference type="ChEBI" id="CHEBI:18420"/>
        <label>1</label>
        <note>catalytic</note>
    </ligand>
</feature>
<dbReference type="STRING" id="158500.BES08_15375"/>
<dbReference type="PANTHER" id="PTHR43200">
    <property type="entry name" value="PHOSPHATASE"/>
    <property type="match status" value="1"/>
</dbReference>
<evidence type="ECO:0000256" key="2">
    <source>
        <dbReference type="ARBA" id="ARBA00009759"/>
    </source>
</evidence>
<dbReference type="Gene3D" id="3.30.540.10">
    <property type="entry name" value="Fructose-1,6-Bisphosphatase, subunit A, domain 1"/>
    <property type="match status" value="1"/>
</dbReference>
<keyword evidence="5 6" id="KW-0460">Magnesium</keyword>
<reference evidence="8 9" key="1">
    <citation type="submission" date="2014-03" db="EMBL/GenBank/DDBJ databases">
        <title>Whole genome sequence of Novosphingobium resinovorum KF1.</title>
        <authorList>
            <person name="Gan H.M."/>
            <person name="Gan H.Y."/>
            <person name="Chew T.H."/>
            <person name="Savka M.A."/>
        </authorList>
    </citation>
    <scope>NUCLEOTIDE SEQUENCE [LARGE SCALE GENOMIC DNA]</scope>
    <source>
        <strain evidence="8 9">KF1</strain>
    </source>
</reference>
<protein>
    <submittedName>
        <fullName evidence="7">Histidinol phosphate phosphatase</fullName>
    </submittedName>
    <submittedName>
        <fullName evidence="8">Inositol monophosphatase</fullName>
    </submittedName>
</protein>
<feature type="binding site" evidence="6">
    <location>
        <position position="86"/>
    </location>
    <ligand>
        <name>Mg(2+)</name>
        <dbReference type="ChEBI" id="CHEBI:18420"/>
        <label>1</label>
        <note>catalytic</note>
    </ligand>
</feature>
<name>A0A031JEI7_9SPHN</name>
<dbReference type="RefSeq" id="WP_008829615.1">
    <property type="nucleotide sequence ID" value="NZ_CP017075.1"/>
</dbReference>
<dbReference type="eggNOG" id="COG0483">
    <property type="taxonomic scope" value="Bacteria"/>
</dbReference>
<dbReference type="InterPro" id="IPR000760">
    <property type="entry name" value="Inositol_monophosphatase-like"/>
</dbReference>
<reference evidence="7" key="2">
    <citation type="submission" date="2016-08" db="EMBL/GenBank/DDBJ databases">
        <authorList>
            <person name="Seilhamer J.J."/>
        </authorList>
    </citation>
    <scope>NUCLEOTIDE SEQUENCE [LARGE SCALE GENOMIC DNA]</scope>
    <source>
        <strain evidence="7">SA1</strain>
    </source>
</reference>
<evidence type="ECO:0000256" key="5">
    <source>
        <dbReference type="ARBA" id="ARBA00022842"/>
    </source>
</evidence>
<comment type="cofactor">
    <cofactor evidence="1 6">
        <name>Mg(2+)</name>
        <dbReference type="ChEBI" id="CHEBI:18420"/>
    </cofactor>
</comment>
<reference evidence="10" key="3">
    <citation type="journal article" date="2017" name="J. Biotechnol.">
        <title>Complete genome sequence of Novosphingobium resinovorum SA1, a versatile xenobiotic-degrading bacterium capable of utilizing sulfanilic acid.</title>
        <authorList>
            <person name="Hegedus B."/>
            <person name="Kos P.B."/>
            <person name="Balint B."/>
            <person name="Maroti G."/>
            <person name="Gan H.M."/>
            <person name="Perei K."/>
            <person name="Rakhely G."/>
        </authorList>
    </citation>
    <scope>NUCLEOTIDE SEQUENCE [LARGE SCALE GENOMIC DNA]</scope>
    <source>
        <strain evidence="10">SA1</strain>
    </source>
</reference>
<dbReference type="Proteomes" id="UP000094626">
    <property type="component" value="Chromosome"/>
</dbReference>
<feature type="binding site" evidence="6">
    <location>
        <position position="85"/>
    </location>
    <ligand>
        <name>Mg(2+)</name>
        <dbReference type="ChEBI" id="CHEBI:18420"/>
        <label>1</label>
        <note>catalytic</note>
    </ligand>
</feature>
<dbReference type="PANTHER" id="PTHR43200:SF6">
    <property type="entry name" value="3'(2'),5'-BISPHOSPHATE NUCLEOTIDASE"/>
    <property type="match status" value="1"/>
</dbReference>
<dbReference type="CDD" id="cd01641">
    <property type="entry name" value="Bacterial_IMPase_like_1"/>
    <property type="match status" value="1"/>
</dbReference>
<evidence type="ECO:0000313" key="8">
    <source>
        <dbReference type="EMBL" id="EZP72554.1"/>
    </source>
</evidence>
<keyword evidence="3 6" id="KW-0479">Metal-binding</keyword>
<dbReference type="Pfam" id="PF00459">
    <property type="entry name" value="Inositol_P"/>
    <property type="match status" value="1"/>
</dbReference>
<evidence type="ECO:0000256" key="1">
    <source>
        <dbReference type="ARBA" id="ARBA00001946"/>
    </source>
</evidence>
<evidence type="ECO:0000256" key="6">
    <source>
        <dbReference type="PIRSR" id="PIRSR600760-2"/>
    </source>
</evidence>
<gene>
    <name evidence="7" type="ORF">BES08_15375</name>
    <name evidence="8" type="ORF">BV97_05100</name>
</gene>
<evidence type="ECO:0000256" key="3">
    <source>
        <dbReference type="ARBA" id="ARBA00022723"/>
    </source>
</evidence>
<dbReference type="Proteomes" id="UP000024329">
    <property type="component" value="Unassembled WGS sequence"/>
</dbReference>
<dbReference type="PATRIC" id="fig|158500.4.peg.5178"/>
<dbReference type="GO" id="GO:0000105">
    <property type="term" value="P:L-histidine biosynthetic process"/>
    <property type="evidence" value="ECO:0007669"/>
    <property type="project" value="TreeGrafter"/>
</dbReference>
<comment type="similarity">
    <text evidence="2">Belongs to the inositol monophosphatase superfamily.</text>
</comment>
<evidence type="ECO:0000313" key="9">
    <source>
        <dbReference type="Proteomes" id="UP000024329"/>
    </source>
</evidence>
<dbReference type="GO" id="GO:0046872">
    <property type="term" value="F:metal ion binding"/>
    <property type="evidence" value="ECO:0007669"/>
    <property type="project" value="UniProtKB-KW"/>
</dbReference>
<feature type="binding site" evidence="6">
    <location>
        <position position="83"/>
    </location>
    <ligand>
        <name>Mg(2+)</name>
        <dbReference type="ChEBI" id="CHEBI:18420"/>
        <label>1</label>
        <note>catalytic</note>
    </ligand>
</feature>
<dbReference type="OrthoDB" id="9785695at2"/>
<evidence type="ECO:0000256" key="4">
    <source>
        <dbReference type="ARBA" id="ARBA00022801"/>
    </source>
</evidence>
<evidence type="ECO:0000313" key="7">
    <source>
        <dbReference type="EMBL" id="AOR77976.1"/>
    </source>
</evidence>
<keyword evidence="4" id="KW-0378">Hydrolase</keyword>
<dbReference type="PRINTS" id="PR00377">
    <property type="entry name" value="IMPHPHTASES"/>
</dbReference>
<dbReference type="EMBL" id="CP017075">
    <property type="protein sequence ID" value="AOR77976.1"/>
    <property type="molecule type" value="Genomic_DNA"/>
</dbReference>
<dbReference type="GO" id="GO:0016791">
    <property type="term" value="F:phosphatase activity"/>
    <property type="evidence" value="ECO:0007669"/>
    <property type="project" value="UniProtKB-ARBA"/>
</dbReference>
<proteinExistence type="inferred from homology"/>
<dbReference type="AlphaFoldDB" id="A0A031JEI7"/>
<dbReference type="InterPro" id="IPR051090">
    <property type="entry name" value="Inositol_monoP_superfamily"/>
</dbReference>
<organism evidence="8 9">
    <name type="scientific">Novosphingobium resinovorum</name>
    <dbReference type="NCBI Taxonomy" id="158500"/>
    <lineage>
        <taxon>Bacteria</taxon>
        <taxon>Pseudomonadati</taxon>
        <taxon>Pseudomonadota</taxon>
        <taxon>Alphaproteobacteria</taxon>
        <taxon>Sphingomonadales</taxon>
        <taxon>Sphingomonadaceae</taxon>
        <taxon>Novosphingobium</taxon>
    </lineage>
</organism>